<dbReference type="AlphaFoldDB" id="A0A1D2M5S8"/>
<dbReference type="Proteomes" id="UP000094527">
    <property type="component" value="Unassembled WGS sequence"/>
</dbReference>
<reference evidence="1 2" key="1">
    <citation type="journal article" date="2016" name="Genome Biol. Evol.">
        <title>Gene Family Evolution Reflects Adaptation to Soil Environmental Stressors in the Genome of the Collembolan Orchesella cincta.</title>
        <authorList>
            <person name="Faddeeva-Vakhrusheva A."/>
            <person name="Derks M.F."/>
            <person name="Anvar S.Y."/>
            <person name="Agamennone V."/>
            <person name="Suring W."/>
            <person name="Smit S."/>
            <person name="van Straalen N.M."/>
            <person name="Roelofs D."/>
        </authorList>
    </citation>
    <scope>NUCLEOTIDE SEQUENCE [LARGE SCALE GENOMIC DNA]</scope>
    <source>
        <tissue evidence="1">Mixed pool</tissue>
    </source>
</reference>
<accession>A0A1D2M5S8</accession>
<protein>
    <submittedName>
        <fullName evidence="1">Uncharacterized protein</fullName>
    </submittedName>
</protein>
<keyword evidence="2" id="KW-1185">Reference proteome</keyword>
<proteinExistence type="predicted"/>
<evidence type="ECO:0000313" key="1">
    <source>
        <dbReference type="EMBL" id="ODM88329.1"/>
    </source>
</evidence>
<comment type="caution">
    <text evidence="1">The sequence shown here is derived from an EMBL/GenBank/DDBJ whole genome shotgun (WGS) entry which is preliminary data.</text>
</comment>
<dbReference type="EMBL" id="LJIJ01003756">
    <property type="protein sequence ID" value="ODM88329.1"/>
    <property type="molecule type" value="Genomic_DNA"/>
</dbReference>
<name>A0A1D2M5S8_ORCCI</name>
<organism evidence="1 2">
    <name type="scientific">Orchesella cincta</name>
    <name type="common">Springtail</name>
    <name type="synonym">Podura cincta</name>
    <dbReference type="NCBI Taxonomy" id="48709"/>
    <lineage>
        <taxon>Eukaryota</taxon>
        <taxon>Metazoa</taxon>
        <taxon>Ecdysozoa</taxon>
        <taxon>Arthropoda</taxon>
        <taxon>Hexapoda</taxon>
        <taxon>Collembola</taxon>
        <taxon>Entomobryomorpha</taxon>
        <taxon>Entomobryoidea</taxon>
        <taxon>Orchesellidae</taxon>
        <taxon>Orchesellinae</taxon>
        <taxon>Orchesella</taxon>
    </lineage>
</organism>
<sequence length="51" mass="5732">MGIKCSVTRYKVELSLPNVLKLGLNLVAIEYKAILFRLDFKCITVSDAAWS</sequence>
<evidence type="ECO:0000313" key="2">
    <source>
        <dbReference type="Proteomes" id="UP000094527"/>
    </source>
</evidence>
<gene>
    <name evidence="1" type="ORF">Ocin01_18351</name>
</gene>